<proteinExistence type="predicted"/>
<comment type="caution">
    <text evidence="3">The sequence shown here is derived from an EMBL/GenBank/DDBJ whole genome shotgun (WGS) entry which is preliminary data.</text>
</comment>
<evidence type="ECO:0000256" key="1">
    <source>
        <dbReference type="ARBA" id="ARBA00023002"/>
    </source>
</evidence>
<dbReference type="Gene3D" id="3.40.920.10">
    <property type="entry name" value="Pyruvate-ferredoxin oxidoreductase, PFOR, domain III"/>
    <property type="match status" value="1"/>
</dbReference>
<evidence type="ECO:0000259" key="2">
    <source>
        <dbReference type="Pfam" id="PF01558"/>
    </source>
</evidence>
<dbReference type="AlphaFoldDB" id="A0A2H0LZ77"/>
<gene>
    <name evidence="3" type="ORF">COV72_05510</name>
</gene>
<dbReference type="Pfam" id="PF01558">
    <property type="entry name" value="POR"/>
    <property type="match status" value="1"/>
</dbReference>
<protein>
    <submittedName>
        <fullName evidence="3">2-oxoacid:ferredoxin oxidoreductase subunit gamma</fullName>
    </submittedName>
</protein>
<sequence length="179" mass="19500">MIEKIICCGFGGQGIMVMGKFLSNLAIEADKFTTYLPAYGAEVRGGTAHCMVIISDEEICAPFVSVADTAIIMNEPSLSKFENRIAPGGLLLLNESLISSLPRRKDIEVLKVPFSDIAVKLGNIRCANTVALGTYLSSKNIAPKEKIDLVMDKMLGGLKQEVIEINRKALREGMKYDKS</sequence>
<reference evidence="3 4" key="1">
    <citation type="submission" date="2017-09" db="EMBL/GenBank/DDBJ databases">
        <title>Depth-based differentiation of microbial function through sediment-hosted aquifers and enrichment of novel symbionts in the deep terrestrial subsurface.</title>
        <authorList>
            <person name="Probst A.J."/>
            <person name="Ladd B."/>
            <person name="Jarett J.K."/>
            <person name="Geller-Mcgrath D.E."/>
            <person name="Sieber C.M."/>
            <person name="Emerson J.B."/>
            <person name="Anantharaman K."/>
            <person name="Thomas B.C."/>
            <person name="Malmstrom R."/>
            <person name="Stieglmeier M."/>
            <person name="Klingl A."/>
            <person name="Woyke T."/>
            <person name="Ryan C.M."/>
            <person name="Banfield J.F."/>
        </authorList>
    </citation>
    <scope>NUCLEOTIDE SEQUENCE [LARGE SCALE GENOMIC DNA]</scope>
    <source>
        <strain evidence="3">CG11_big_fil_rev_8_21_14_0_20_42_13</strain>
    </source>
</reference>
<dbReference type="InterPro" id="IPR002869">
    <property type="entry name" value="Pyrv_flavodox_OxRed_cen"/>
</dbReference>
<evidence type="ECO:0000313" key="3">
    <source>
        <dbReference type="EMBL" id="PIQ88964.1"/>
    </source>
</evidence>
<dbReference type="GO" id="GO:0016903">
    <property type="term" value="F:oxidoreductase activity, acting on the aldehyde or oxo group of donors"/>
    <property type="evidence" value="ECO:0007669"/>
    <property type="project" value="InterPro"/>
</dbReference>
<organism evidence="3 4">
    <name type="scientific">Candidatus Ghiorseimicrobium undicola</name>
    <dbReference type="NCBI Taxonomy" id="1974746"/>
    <lineage>
        <taxon>Bacteria</taxon>
        <taxon>Pseudomonadati</taxon>
        <taxon>Candidatus Omnitrophota</taxon>
        <taxon>Candidatus Ghiorseimicrobium</taxon>
    </lineage>
</organism>
<dbReference type="InterPro" id="IPR019752">
    <property type="entry name" value="Pyrv/ketoisovalerate_OxRed_cat"/>
</dbReference>
<dbReference type="EMBL" id="PCWA01000080">
    <property type="protein sequence ID" value="PIQ88964.1"/>
    <property type="molecule type" value="Genomic_DNA"/>
</dbReference>
<dbReference type="InterPro" id="IPR052554">
    <property type="entry name" value="2-oxoglutarate_synth_KorC"/>
</dbReference>
<dbReference type="SUPFAM" id="SSF53323">
    <property type="entry name" value="Pyruvate-ferredoxin oxidoreductase, PFOR, domain III"/>
    <property type="match status" value="1"/>
</dbReference>
<accession>A0A2H0LZ77</accession>
<evidence type="ECO:0000313" key="4">
    <source>
        <dbReference type="Proteomes" id="UP000229641"/>
    </source>
</evidence>
<keyword evidence="1" id="KW-0560">Oxidoreductase</keyword>
<name>A0A2H0LZ77_9BACT</name>
<dbReference type="PANTHER" id="PTHR42730:SF1">
    <property type="entry name" value="2-OXOGLUTARATE SYNTHASE SUBUNIT KORC"/>
    <property type="match status" value="1"/>
</dbReference>
<dbReference type="Proteomes" id="UP000229641">
    <property type="component" value="Unassembled WGS sequence"/>
</dbReference>
<feature type="domain" description="Pyruvate/ketoisovalerate oxidoreductase catalytic" evidence="2">
    <location>
        <begin position="11"/>
        <end position="174"/>
    </location>
</feature>
<dbReference type="PANTHER" id="PTHR42730">
    <property type="entry name" value="2-OXOGLUTARATE SYNTHASE SUBUNIT KORC"/>
    <property type="match status" value="1"/>
</dbReference>